<gene>
    <name evidence="1" type="ORF">S12H4_18822</name>
</gene>
<organism evidence="1">
    <name type="scientific">marine sediment metagenome</name>
    <dbReference type="NCBI Taxonomy" id="412755"/>
    <lineage>
        <taxon>unclassified sequences</taxon>
        <taxon>metagenomes</taxon>
        <taxon>ecological metagenomes</taxon>
    </lineage>
</organism>
<protein>
    <submittedName>
        <fullName evidence="1">Uncharacterized protein</fullName>
    </submittedName>
</protein>
<dbReference type="AlphaFoldDB" id="X1RF84"/>
<sequence length="103" mass="12195">ALDRKTYLQSFEIIAERSYGVIRGGGYLAFLMEPYIDYQNSSDSIWLYDYIKEFLENNWLIERIFDVPQTSQRYQISEVTKAKENKIVLTLRRSLIIFKKKGG</sequence>
<reference evidence="1" key="1">
    <citation type="journal article" date="2014" name="Front. Microbiol.">
        <title>High frequency of phylogenetically diverse reductive dehalogenase-homologous genes in deep subseafloor sedimentary metagenomes.</title>
        <authorList>
            <person name="Kawai M."/>
            <person name="Futagami T."/>
            <person name="Toyoda A."/>
            <person name="Takaki Y."/>
            <person name="Nishi S."/>
            <person name="Hori S."/>
            <person name="Arai W."/>
            <person name="Tsubouchi T."/>
            <person name="Morono Y."/>
            <person name="Uchiyama I."/>
            <person name="Ito T."/>
            <person name="Fujiyama A."/>
            <person name="Inagaki F."/>
            <person name="Takami H."/>
        </authorList>
    </citation>
    <scope>NUCLEOTIDE SEQUENCE</scope>
    <source>
        <strain evidence="1">Expedition CK06-06</strain>
    </source>
</reference>
<feature type="non-terminal residue" evidence="1">
    <location>
        <position position="1"/>
    </location>
</feature>
<name>X1RF84_9ZZZZ</name>
<accession>X1RF84</accession>
<evidence type="ECO:0000313" key="1">
    <source>
        <dbReference type="EMBL" id="GAI79268.1"/>
    </source>
</evidence>
<proteinExistence type="predicted"/>
<comment type="caution">
    <text evidence="1">The sequence shown here is derived from an EMBL/GenBank/DDBJ whole genome shotgun (WGS) entry which is preliminary data.</text>
</comment>
<dbReference type="EMBL" id="BARW01009341">
    <property type="protein sequence ID" value="GAI79268.1"/>
    <property type="molecule type" value="Genomic_DNA"/>
</dbReference>